<feature type="compositionally biased region" description="Acidic residues" evidence="6">
    <location>
        <begin position="468"/>
        <end position="482"/>
    </location>
</feature>
<feature type="region of interest" description="Disordered" evidence="6">
    <location>
        <begin position="68"/>
        <end position="203"/>
    </location>
</feature>
<dbReference type="InterPro" id="IPR035979">
    <property type="entry name" value="RBD_domain_sf"/>
</dbReference>
<sequence length="1052" mass="117242">MKTQLTGDAYWGYPRALAPALSLEAAYEVSSWFSSQRHWYCTTSKVCGACSCAPDHRHFVWSNMGDSDDEYDRRRGRDKFRRERSDYQERRDDRSRGRDDWPERRRDYRDYDVRRSRSDRYSPARHDMSPPVKRIRRDWEDRGGYGGFEGGGFPVGGHHPGGGGPWGGPPQDMGGMVHMGGQHGGYGHSMGQGGGPQREPEAGLTQPPMMTFKQFLSSQDDLIDDQEAVRKYNEYKMDFKRQQLNEFFVNHKEEECSDDGSAACFLCQGARALPTIIGGCDLGNGATGVCNRTLKKSPVCRRFKSKYHPEECGKRKTEQINALQRRLDAFLKLHGLGWIDAISIDVEKSDRIVRLLDAVVIFLEGGTEHDLLALDEPIQEEKPAEGSSFSGTRDDKEAEDKAEAKEGSSQGGDVPSSPTRSDVTADEDKRHKRADEEDDDEDAKSDSKQSGRKRSYTSSSQSSSSSDSDSDDSDKDASDDQDSGVPGEDSGGESKKASRKSKKKSKRLSRSPVAKKQAKAKEDRSEDGNEEGSSTKGEPDDEDEEGRCDSVADSKGKGDDEEEESKPRPGSPKGEAEVGQGDGQGTKATEGEKNRPRPLHRTCSIFLRNLAPTITKMEVEAMCKRYPGFLRVAIADPQPERRFFRRGWVTFERTVNIKEICWNLNNIRLRDCELGAIVNRDLSRRIRSVNGIASHKQVIRSDIKLAARIVHNLDNHRGLWTLPEAGTDNANSAASGQPPLTEGFGVASKNPLLKNITDYLIEEASAEEEELLGGAAEREETADAEDPSAAANQEKDEMLIKVLDRLLVYLRVVHSVDYYNHSEYASEDEMPNRCGIMHARGSPPSSKVTQQEVADYISHFESKIAPFLQPSTKLSEEEANRLGRKDAEAEVEKFVAANTQELSKDKWLCPLSGKKFKGPEFVRKHIFNKHAEKVEEVRKEVEYFNNYLLDPKRPQLPEHPANRGGPGVGRGGGGGGPEGHGMMGPFHGGFPPPPPFGFGRGHPGGFPGFGGRNFPDMYRSGFKRNNYGRFRSDPREVIGYHDLDEPQDLELF</sequence>
<dbReference type="Pfam" id="PF12066">
    <property type="entry name" value="SERRATE_Ars2_N"/>
    <property type="match status" value="2"/>
</dbReference>
<feature type="compositionally biased region" description="Basic and acidic residues" evidence="6">
    <location>
        <begin position="547"/>
        <end position="558"/>
    </location>
</feature>
<dbReference type="PANTHER" id="PTHR13165:SF0">
    <property type="entry name" value="SERRATE RNA EFFECTOR MOLECULE HOMOLOG"/>
    <property type="match status" value="1"/>
</dbReference>
<feature type="compositionally biased region" description="Gly residues" evidence="6">
    <location>
        <begin position="177"/>
        <end position="196"/>
    </location>
</feature>
<evidence type="ECO:0000256" key="4">
    <source>
        <dbReference type="ARBA" id="ARBA00023242"/>
    </source>
</evidence>
<comment type="similarity">
    <text evidence="2">Belongs to the ARS2 family.</text>
</comment>
<evidence type="ECO:0000256" key="1">
    <source>
        <dbReference type="ARBA" id="ARBA00004123"/>
    </source>
</evidence>
<dbReference type="GO" id="GO:0003676">
    <property type="term" value="F:nucleic acid binding"/>
    <property type="evidence" value="ECO:0007669"/>
    <property type="project" value="InterPro"/>
</dbReference>
<comment type="caution">
    <text evidence="9">The sequence shown here is derived from an EMBL/GenBank/DDBJ whole genome shotgun (WGS) entry which is preliminary data.</text>
</comment>
<keyword evidence="4" id="KW-0539">Nucleus</keyword>
<dbReference type="Pfam" id="PF04959">
    <property type="entry name" value="ARS2"/>
    <property type="match status" value="1"/>
</dbReference>
<feature type="compositionally biased region" description="Basic and acidic residues" evidence="6">
    <location>
        <begin position="392"/>
        <end position="406"/>
    </location>
</feature>
<name>A0AAQ4DHD7_AMBAM</name>
<feature type="domain" description="SERRATE/Ars2 N-terminal" evidence="8">
    <location>
        <begin position="213"/>
        <end position="255"/>
    </location>
</feature>
<feature type="region of interest" description="Disordered" evidence="6">
    <location>
        <begin position="952"/>
        <end position="977"/>
    </location>
</feature>
<evidence type="ECO:0000259" key="8">
    <source>
        <dbReference type="Pfam" id="PF12066"/>
    </source>
</evidence>
<dbReference type="InterPro" id="IPR007042">
    <property type="entry name" value="SERRATE/Ars2_C"/>
</dbReference>
<dbReference type="EMBL" id="JARKHS020030691">
    <property type="protein sequence ID" value="KAK8761877.1"/>
    <property type="molecule type" value="Genomic_DNA"/>
</dbReference>
<dbReference type="PANTHER" id="PTHR13165">
    <property type="entry name" value="ARSENITE-RESISTANCE PROTEIN 2"/>
    <property type="match status" value="1"/>
</dbReference>
<dbReference type="InterPro" id="IPR039727">
    <property type="entry name" value="SE/Ars2"/>
</dbReference>
<gene>
    <name evidence="9" type="ORF">V5799_026856</name>
</gene>
<feature type="region of interest" description="Disordered" evidence="6">
    <location>
        <begin position="373"/>
        <end position="599"/>
    </location>
</feature>
<feature type="compositionally biased region" description="Gly residues" evidence="6">
    <location>
        <begin position="964"/>
        <end position="977"/>
    </location>
</feature>
<dbReference type="Proteomes" id="UP001321473">
    <property type="component" value="Unassembled WGS sequence"/>
</dbReference>
<dbReference type="SUPFAM" id="SSF54928">
    <property type="entry name" value="RNA-binding domain, RBD"/>
    <property type="match status" value="1"/>
</dbReference>
<evidence type="ECO:0000256" key="5">
    <source>
        <dbReference type="ARBA" id="ARBA00030701"/>
    </source>
</evidence>
<reference evidence="9 10" key="1">
    <citation type="journal article" date="2023" name="Arcadia Sci">
        <title>De novo assembly of a long-read Amblyomma americanum tick genome.</title>
        <authorList>
            <person name="Chou S."/>
            <person name="Poskanzer K.E."/>
            <person name="Rollins M."/>
            <person name="Thuy-Boun P.S."/>
        </authorList>
    </citation>
    <scope>NUCLEOTIDE SEQUENCE [LARGE SCALE GENOMIC DNA]</scope>
    <source>
        <strain evidence="9">F_SG_1</strain>
        <tissue evidence="9">Salivary glands</tissue>
    </source>
</reference>
<feature type="compositionally biased region" description="Basic and acidic residues" evidence="6">
    <location>
        <begin position="71"/>
        <end position="128"/>
    </location>
</feature>
<proteinExistence type="inferred from homology"/>
<feature type="compositionally biased region" description="Low complexity" evidence="6">
    <location>
        <begin position="458"/>
        <end position="467"/>
    </location>
</feature>
<feature type="domain" description="SERRATE/Ars2 C-terminal" evidence="7">
    <location>
        <begin position="840"/>
        <end position="1016"/>
    </location>
</feature>
<feature type="region of interest" description="Disordered" evidence="6">
    <location>
        <begin position="770"/>
        <end position="792"/>
    </location>
</feature>
<protein>
    <recommendedName>
        <fullName evidence="3">Serrate RNA effector molecule homolog</fullName>
    </recommendedName>
    <alternativeName>
        <fullName evidence="5">Arsenite-resistance protein 2 homolog</fullName>
    </alternativeName>
</protein>
<organism evidence="9 10">
    <name type="scientific">Amblyomma americanum</name>
    <name type="common">Lone star tick</name>
    <dbReference type="NCBI Taxonomy" id="6943"/>
    <lineage>
        <taxon>Eukaryota</taxon>
        <taxon>Metazoa</taxon>
        <taxon>Ecdysozoa</taxon>
        <taxon>Arthropoda</taxon>
        <taxon>Chelicerata</taxon>
        <taxon>Arachnida</taxon>
        <taxon>Acari</taxon>
        <taxon>Parasitiformes</taxon>
        <taxon>Ixodida</taxon>
        <taxon>Ixodoidea</taxon>
        <taxon>Ixodidae</taxon>
        <taxon>Amblyomminae</taxon>
        <taxon>Amblyomma</taxon>
    </lineage>
</organism>
<evidence type="ECO:0000256" key="3">
    <source>
        <dbReference type="ARBA" id="ARBA00017364"/>
    </source>
</evidence>
<evidence type="ECO:0000313" key="9">
    <source>
        <dbReference type="EMBL" id="KAK8761877.1"/>
    </source>
</evidence>
<dbReference type="InterPro" id="IPR021933">
    <property type="entry name" value="SERRATE/Ars2_N"/>
</dbReference>
<keyword evidence="10" id="KW-1185">Reference proteome</keyword>
<dbReference type="GO" id="GO:0031053">
    <property type="term" value="P:primary miRNA processing"/>
    <property type="evidence" value="ECO:0007669"/>
    <property type="project" value="TreeGrafter"/>
</dbReference>
<dbReference type="GO" id="GO:0016604">
    <property type="term" value="C:nuclear body"/>
    <property type="evidence" value="ECO:0007669"/>
    <property type="project" value="TreeGrafter"/>
</dbReference>
<evidence type="ECO:0000259" key="7">
    <source>
        <dbReference type="Pfam" id="PF04959"/>
    </source>
</evidence>
<feature type="compositionally biased region" description="Basic residues" evidence="6">
    <location>
        <begin position="497"/>
        <end position="509"/>
    </location>
</feature>
<feature type="domain" description="SERRATE/Ars2 N-terminal" evidence="8">
    <location>
        <begin position="303"/>
        <end position="368"/>
    </location>
</feature>
<comment type="subcellular location">
    <subcellularLocation>
        <location evidence="1">Nucleus</location>
    </subcellularLocation>
</comment>
<dbReference type="AlphaFoldDB" id="A0AAQ4DHD7"/>
<feature type="compositionally biased region" description="Gly residues" evidence="6">
    <location>
        <begin position="144"/>
        <end position="166"/>
    </location>
</feature>
<accession>A0AAQ4DHD7</accession>
<evidence type="ECO:0000313" key="10">
    <source>
        <dbReference type="Proteomes" id="UP001321473"/>
    </source>
</evidence>
<evidence type="ECO:0000256" key="6">
    <source>
        <dbReference type="SAM" id="MobiDB-lite"/>
    </source>
</evidence>
<feature type="compositionally biased region" description="Basic and acidic residues" evidence="6">
    <location>
        <begin position="426"/>
        <end position="435"/>
    </location>
</feature>
<evidence type="ECO:0000256" key="2">
    <source>
        <dbReference type="ARBA" id="ARBA00005407"/>
    </source>
</evidence>